<sequence length="478" mass="54191">MKIRNIALFSGFLLLLQPFKQYAGVNIVKVREVQQELYRGNDAFLLCVPAKKQVFAGEPFTVNYKLLLSTSVKDAKVVSAPLFRGLSAEEINRPLNFKQEQFRGRNYRVKFLKQVVLTTDKPGKLILEPLTVLLNMELPPDPDDFFPVEKYQEYTLFSEPVQVNVLPLPNLKQSIAKAIGKFNINTSVEKSQVALGNSINYQINIAGRGNASNITPPDLDLPTQLEVYQPTITFDRKLTPKGPATNHLFKYKLVPNDTGNFVIPSLQFTYFDSEEGKYVTLSSAKHEIKVKGSKNSFSQAKTTLTNSIYQNTKNNTSLIIEGTTLYKRKIKFFGSFSFFIIILISFIFYGTAYAYSKYVQRIAANPLLQRKREAIKLAGYGLKSIKNDNSDVAYTQLSILILTYLSARLEMEKVISTTKEAKTMLLQRNIALPVVNQLQEVLSRCYEASYAQEARKDDIKQLCHKTEFILESIEKVTT</sequence>
<name>A0A512AWW5_9BACT</name>
<evidence type="ECO:0000256" key="2">
    <source>
        <dbReference type="SAM" id="SignalP"/>
    </source>
</evidence>
<dbReference type="EMBL" id="BJYS01000012">
    <property type="protein sequence ID" value="GEO04160.1"/>
    <property type="molecule type" value="Genomic_DNA"/>
</dbReference>
<keyword evidence="2" id="KW-0732">Signal</keyword>
<evidence type="ECO:0008006" key="5">
    <source>
        <dbReference type="Google" id="ProtNLM"/>
    </source>
</evidence>
<feature type="chain" id="PRO_5022152099" description="BatD protein" evidence="2">
    <location>
        <begin position="24"/>
        <end position="478"/>
    </location>
</feature>
<evidence type="ECO:0000313" key="3">
    <source>
        <dbReference type="EMBL" id="GEO04160.1"/>
    </source>
</evidence>
<keyword evidence="1" id="KW-0472">Membrane</keyword>
<organism evidence="3 4">
    <name type="scientific">Adhaeribacter aerolatus</name>
    <dbReference type="NCBI Taxonomy" id="670289"/>
    <lineage>
        <taxon>Bacteria</taxon>
        <taxon>Pseudomonadati</taxon>
        <taxon>Bacteroidota</taxon>
        <taxon>Cytophagia</taxon>
        <taxon>Cytophagales</taxon>
        <taxon>Hymenobacteraceae</taxon>
        <taxon>Adhaeribacter</taxon>
    </lineage>
</organism>
<dbReference type="PANTHER" id="PTHR40940">
    <property type="entry name" value="PROTEIN BATD-RELATED"/>
    <property type="match status" value="1"/>
</dbReference>
<dbReference type="OrthoDB" id="2079210at2"/>
<comment type="caution">
    <text evidence="3">The sequence shown here is derived from an EMBL/GenBank/DDBJ whole genome shotgun (WGS) entry which is preliminary data.</text>
</comment>
<feature type="transmembrane region" description="Helical" evidence="1">
    <location>
        <begin position="332"/>
        <end position="355"/>
    </location>
</feature>
<dbReference type="RefSeq" id="WP_146897430.1">
    <property type="nucleotide sequence ID" value="NZ_BJYS01000012.1"/>
</dbReference>
<gene>
    <name evidence="3" type="ORF">AAE02nite_18240</name>
</gene>
<dbReference type="AlphaFoldDB" id="A0A512AWW5"/>
<dbReference type="PANTHER" id="PTHR40940:SF2">
    <property type="entry name" value="BATD"/>
    <property type="match status" value="1"/>
</dbReference>
<evidence type="ECO:0000256" key="1">
    <source>
        <dbReference type="SAM" id="Phobius"/>
    </source>
</evidence>
<reference evidence="3 4" key="1">
    <citation type="submission" date="2019-07" db="EMBL/GenBank/DDBJ databases">
        <title>Whole genome shotgun sequence of Adhaeribacter aerolatus NBRC 106133.</title>
        <authorList>
            <person name="Hosoyama A."/>
            <person name="Uohara A."/>
            <person name="Ohji S."/>
            <person name="Ichikawa N."/>
        </authorList>
    </citation>
    <scope>NUCLEOTIDE SEQUENCE [LARGE SCALE GENOMIC DNA]</scope>
    <source>
        <strain evidence="3 4">NBRC 106133</strain>
    </source>
</reference>
<dbReference type="InterPro" id="IPR025738">
    <property type="entry name" value="BatD"/>
</dbReference>
<protein>
    <recommendedName>
        <fullName evidence="5">BatD protein</fullName>
    </recommendedName>
</protein>
<feature type="signal peptide" evidence="2">
    <location>
        <begin position="1"/>
        <end position="23"/>
    </location>
</feature>
<keyword evidence="1" id="KW-1133">Transmembrane helix</keyword>
<dbReference type="Proteomes" id="UP000321532">
    <property type="component" value="Unassembled WGS sequence"/>
</dbReference>
<proteinExistence type="predicted"/>
<evidence type="ECO:0000313" key="4">
    <source>
        <dbReference type="Proteomes" id="UP000321532"/>
    </source>
</evidence>
<keyword evidence="4" id="KW-1185">Reference proteome</keyword>
<accession>A0A512AWW5</accession>
<keyword evidence="1" id="KW-0812">Transmembrane</keyword>
<dbReference type="Pfam" id="PF13584">
    <property type="entry name" value="BatD"/>
    <property type="match status" value="1"/>
</dbReference>